<dbReference type="Gene3D" id="1.20.1250.20">
    <property type="entry name" value="MFS general substrate transporter like domains"/>
    <property type="match status" value="1"/>
</dbReference>
<sequence length="76" mass="8462">MHNNNNGYPSNLAAWTTVAILMVAYVLSFIDRQILNLLVGPIRRDLAISDTEMSLLMGLSFALFYTLCDIPLGRMA</sequence>
<feature type="transmembrane region" description="Helical" evidence="1">
    <location>
        <begin position="51"/>
        <end position="72"/>
    </location>
</feature>
<keyword evidence="1" id="KW-1133">Transmembrane helix</keyword>
<name>A0ABX3T010_9MYCO</name>
<keyword evidence="3" id="KW-1185">Reference proteome</keyword>
<protein>
    <recommendedName>
        <fullName evidence="4">MFS transporter</fullName>
    </recommendedName>
</protein>
<evidence type="ECO:0008006" key="4">
    <source>
        <dbReference type="Google" id="ProtNLM"/>
    </source>
</evidence>
<dbReference type="EMBL" id="MVIC01000130">
    <property type="protein sequence ID" value="ORB10556.1"/>
    <property type="molecule type" value="Genomic_DNA"/>
</dbReference>
<keyword evidence="1" id="KW-0812">Transmembrane</keyword>
<comment type="caution">
    <text evidence="2">The sequence shown here is derived from an EMBL/GenBank/DDBJ whole genome shotgun (WGS) entry which is preliminary data.</text>
</comment>
<dbReference type="InterPro" id="IPR036259">
    <property type="entry name" value="MFS_trans_sf"/>
</dbReference>
<evidence type="ECO:0000313" key="2">
    <source>
        <dbReference type="EMBL" id="ORB10556.1"/>
    </source>
</evidence>
<keyword evidence="1" id="KW-0472">Membrane</keyword>
<evidence type="ECO:0000256" key="1">
    <source>
        <dbReference type="SAM" id="Phobius"/>
    </source>
</evidence>
<evidence type="ECO:0000313" key="3">
    <source>
        <dbReference type="Proteomes" id="UP000192374"/>
    </source>
</evidence>
<organism evidence="2 3">
    <name type="scientific">Mycobacterium noviomagense</name>
    <dbReference type="NCBI Taxonomy" id="459858"/>
    <lineage>
        <taxon>Bacteria</taxon>
        <taxon>Bacillati</taxon>
        <taxon>Actinomycetota</taxon>
        <taxon>Actinomycetes</taxon>
        <taxon>Mycobacteriales</taxon>
        <taxon>Mycobacteriaceae</taxon>
        <taxon>Mycobacterium</taxon>
    </lineage>
</organism>
<dbReference type="SUPFAM" id="SSF103473">
    <property type="entry name" value="MFS general substrate transporter"/>
    <property type="match status" value="1"/>
</dbReference>
<proteinExistence type="predicted"/>
<feature type="non-terminal residue" evidence="2">
    <location>
        <position position="76"/>
    </location>
</feature>
<feature type="transmembrane region" description="Helical" evidence="1">
    <location>
        <begin position="12"/>
        <end position="30"/>
    </location>
</feature>
<reference evidence="2 3" key="1">
    <citation type="submission" date="2017-02" db="EMBL/GenBank/DDBJ databases">
        <title>The new phylogeny of genus Mycobacterium.</title>
        <authorList>
            <person name="Tortoli E."/>
            <person name="Trovato A."/>
            <person name="Cirillo D.M."/>
        </authorList>
    </citation>
    <scope>NUCLEOTIDE SEQUENCE [LARGE SCALE GENOMIC DNA]</scope>
    <source>
        <strain evidence="2 3">DSM 45145</strain>
    </source>
</reference>
<accession>A0ABX3T010</accession>
<dbReference type="Proteomes" id="UP000192374">
    <property type="component" value="Unassembled WGS sequence"/>
</dbReference>
<gene>
    <name evidence="2" type="ORF">BST37_22790</name>
</gene>